<dbReference type="Proteomes" id="UP001222325">
    <property type="component" value="Unassembled WGS sequence"/>
</dbReference>
<evidence type="ECO:0000256" key="2">
    <source>
        <dbReference type="ARBA" id="ARBA00022771"/>
    </source>
</evidence>
<reference evidence="6" key="1">
    <citation type="submission" date="2023-03" db="EMBL/GenBank/DDBJ databases">
        <title>Massive genome expansion in bonnet fungi (Mycena s.s.) driven by repeated elements and novel gene families across ecological guilds.</title>
        <authorList>
            <consortium name="Lawrence Berkeley National Laboratory"/>
            <person name="Harder C.B."/>
            <person name="Miyauchi S."/>
            <person name="Viragh M."/>
            <person name="Kuo A."/>
            <person name="Thoen E."/>
            <person name="Andreopoulos B."/>
            <person name="Lu D."/>
            <person name="Skrede I."/>
            <person name="Drula E."/>
            <person name="Henrissat B."/>
            <person name="Morin E."/>
            <person name="Kohler A."/>
            <person name="Barry K."/>
            <person name="LaButti K."/>
            <person name="Morin E."/>
            <person name="Salamov A."/>
            <person name="Lipzen A."/>
            <person name="Mereny Z."/>
            <person name="Hegedus B."/>
            <person name="Baldrian P."/>
            <person name="Stursova M."/>
            <person name="Weitz H."/>
            <person name="Taylor A."/>
            <person name="Grigoriev I.V."/>
            <person name="Nagy L.G."/>
            <person name="Martin F."/>
            <person name="Kauserud H."/>
        </authorList>
    </citation>
    <scope>NUCLEOTIDE SEQUENCE</scope>
    <source>
        <strain evidence="6">CBHHK173m</strain>
    </source>
</reference>
<dbReference type="InterPro" id="IPR002893">
    <property type="entry name" value="Znf_MYND"/>
</dbReference>
<dbReference type="EMBL" id="JARJCN010000057">
    <property type="protein sequence ID" value="KAJ7080004.1"/>
    <property type="molecule type" value="Genomic_DNA"/>
</dbReference>
<evidence type="ECO:0000256" key="1">
    <source>
        <dbReference type="ARBA" id="ARBA00022723"/>
    </source>
</evidence>
<dbReference type="PROSITE" id="PS50865">
    <property type="entry name" value="ZF_MYND_2"/>
    <property type="match status" value="1"/>
</dbReference>
<evidence type="ECO:0000313" key="7">
    <source>
        <dbReference type="Proteomes" id="UP001222325"/>
    </source>
</evidence>
<sequence length="302" mass="34357">MAALPHNLQTTPAFTASDFAVLLGLRESAAPGAQIPEGNEYARTSRMDLYLRRNRQDSGEQQSVIWAKFCAQYLPATVERCINLPFPADWDPNAVEDFLLDNAWMNMLVAVQHTPYFNRYFRSSSPVADPGKRFPQVLAERFLTLAPRLEHEISRSSPGHPGRQERSKFVAAKSLLILGTLLRLSRLEPRVLLPRQLVARLSSFLRRWKTRHHGVFLGAISGRLHFFITARIPRPSPAPDPPSEPPVKPMRKPCSLPSCPVRDNLQTCGRCRTVRYCCIDHQRAHWEHPGGEHKLKCHETLY</sequence>
<proteinExistence type="predicted"/>
<dbReference type="SUPFAM" id="SSF144232">
    <property type="entry name" value="HIT/MYND zinc finger-like"/>
    <property type="match status" value="1"/>
</dbReference>
<dbReference type="Gene3D" id="6.10.140.2220">
    <property type="match status" value="1"/>
</dbReference>
<dbReference type="GO" id="GO:0008270">
    <property type="term" value="F:zinc ion binding"/>
    <property type="evidence" value="ECO:0007669"/>
    <property type="project" value="UniProtKB-KW"/>
</dbReference>
<organism evidence="6 7">
    <name type="scientific">Mycena belliarum</name>
    <dbReference type="NCBI Taxonomy" id="1033014"/>
    <lineage>
        <taxon>Eukaryota</taxon>
        <taxon>Fungi</taxon>
        <taxon>Dikarya</taxon>
        <taxon>Basidiomycota</taxon>
        <taxon>Agaricomycotina</taxon>
        <taxon>Agaricomycetes</taxon>
        <taxon>Agaricomycetidae</taxon>
        <taxon>Agaricales</taxon>
        <taxon>Marasmiineae</taxon>
        <taxon>Mycenaceae</taxon>
        <taxon>Mycena</taxon>
    </lineage>
</organism>
<dbReference type="Pfam" id="PF01753">
    <property type="entry name" value="zf-MYND"/>
    <property type="match status" value="1"/>
</dbReference>
<gene>
    <name evidence="6" type="ORF">B0H15DRAFT_857664</name>
</gene>
<keyword evidence="3" id="KW-0862">Zinc</keyword>
<evidence type="ECO:0000259" key="5">
    <source>
        <dbReference type="PROSITE" id="PS50865"/>
    </source>
</evidence>
<evidence type="ECO:0000313" key="6">
    <source>
        <dbReference type="EMBL" id="KAJ7080004.1"/>
    </source>
</evidence>
<evidence type="ECO:0000256" key="4">
    <source>
        <dbReference type="PROSITE-ProRule" id="PRU00134"/>
    </source>
</evidence>
<keyword evidence="1" id="KW-0479">Metal-binding</keyword>
<evidence type="ECO:0000256" key="3">
    <source>
        <dbReference type="ARBA" id="ARBA00022833"/>
    </source>
</evidence>
<accession>A0AAD6TWP3</accession>
<keyword evidence="2 4" id="KW-0863">Zinc-finger</keyword>
<comment type="caution">
    <text evidence="6">The sequence shown here is derived from an EMBL/GenBank/DDBJ whole genome shotgun (WGS) entry which is preliminary data.</text>
</comment>
<dbReference type="AlphaFoldDB" id="A0AAD6TWP3"/>
<feature type="domain" description="MYND-type" evidence="5">
    <location>
        <begin position="256"/>
        <end position="297"/>
    </location>
</feature>
<keyword evidence="7" id="KW-1185">Reference proteome</keyword>
<protein>
    <recommendedName>
        <fullName evidence="5">MYND-type domain-containing protein</fullName>
    </recommendedName>
</protein>
<name>A0AAD6TWP3_9AGAR</name>